<dbReference type="InterPro" id="IPR023908">
    <property type="entry name" value="xxxLxxG_rpt"/>
</dbReference>
<keyword evidence="4 5" id="KW-0472">Membrane</keyword>
<dbReference type="NCBIfam" id="TIGR03061">
    <property type="entry name" value="pip_yhgE_Nterm"/>
    <property type="match status" value="1"/>
</dbReference>
<dbReference type="OrthoDB" id="9811483at2"/>
<dbReference type="InterPro" id="IPR051328">
    <property type="entry name" value="T7SS_ABC-Transporter"/>
</dbReference>
<dbReference type="EMBL" id="AZQP01000015">
    <property type="protein sequence ID" value="EYE88720.1"/>
    <property type="molecule type" value="Genomic_DNA"/>
</dbReference>
<keyword evidence="8" id="KW-1185">Reference proteome</keyword>
<dbReference type="InterPro" id="IPR017500">
    <property type="entry name" value="Phage_infect_YhgE_N"/>
</dbReference>
<dbReference type="GO" id="GO:0016020">
    <property type="term" value="C:membrane"/>
    <property type="evidence" value="ECO:0007669"/>
    <property type="project" value="UniProtKB-SubCell"/>
</dbReference>
<dbReference type="InterPro" id="IPR022703">
    <property type="entry name" value="DUF3533"/>
</dbReference>
<evidence type="ECO:0000256" key="5">
    <source>
        <dbReference type="SAM" id="Phobius"/>
    </source>
</evidence>
<dbReference type="STRING" id="1403537.Q428_06435"/>
<dbReference type="AlphaFoldDB" id="A0A017RXQ4"/>
<feature type="transmembrane region" description="Helical" evidence="5">
    <location>
        <begin position="20"/>
        <end position="43"/>
    </location>
</feature>
<keyword evidence="2 5" id="KW-0812">Transmembrane</keyword>
<protein>
    <recommendedName>
        <fullName evidence="6">DUF3533 domain-containing protein</fullName>
    </recommendedName>
</protein>
<evidence type="ECO:0000256" key="1">
    <source>
        <dbReference type="ARBA" id="ARBA00004141"/>
    </source>
</evidence>
<proteinExistence type="predicted"/>
<feature type="domain" description="DUF3533" evidence="6">
    <location>
        <begin position="26"/>
        <end position="173"/>
    </location>
</feature>
<comment type="caution">
    <text evidence="7">The sequence shown here is derived from an EMBL/GenBank/DDBJ whole genome shotgun (WGS) entry which is preliminary data.</text>
</comment>
<sequence length="439" mass="48813">MKFLKIATRDISSIFKDRLLRVSVVAIIIVPLLYSLLYLAAFWDPYSRLKDMPVAVVNLDSGAIKDGEKVNYGNDIIDKLKDNDKIGWRFVSQEEAEEGLNGSKYYAEFIIPEDFSKKVISAKDSKPEQPQILFSSNEKRNFLAAQINSKVQLELKDEISKTITKEYAEVVFDNLYDLKDGLNKAADGSGKLRDGLDAAKDGSKKLADGISQAKSAVDKAAVTMENNKEIMNLLKKDNISAVKSIMGQADALANADTSMLKLLPKFATKESIDLAKKILIDYKAIDIEKQLNNPLIKTLPLIATPENLSNANKLIKDTELLSSIDVKKFEPVIGLLQNSEKISKLLGDANAISQVDTKSINNFINSQKSGAEQFINSTNILSTETNKNALIMAVNTNQNLSEEQKNQLIKVVDGYYNLTKETANNMASSARQWQRFQEQ</sequence>
<gene>
    <name evidence="7" type="ORF">Q428_06435</name>
</gene>
<evidence type="ECO:0000313" key="7">
    <source>
        <dbReference type="EMBL" id="EYE88720.1"/>
    </source>
</evidence>
<keyword evidence="3 5" id="KW-1133">Transmembrane helix</keyword>
<reference evidence="7 8" key="1">
    <citation type="journal article" date="2014" name="Genome Announc.">
        <title>Draft Genome Sequence of Fervidicella metallireducens Strain AeBT, an Iron-Reducing Thermoanaerobe from the Great Artesian Basin.</title>
        <authorList>
            <person name="Patel B.K."/>
        </authorList>
    </citation>
    <scope>NUCLEOTIDE SEQUENCE [LARGE SCALE GENOMIC DNA]</scope>
    <source>
        <strain evidence="7 8">AeB</strain>
    </source>
</reference>
<accession>A0A017RXQ4</accession>
<evidence type="ECO:0000259" key="6">
    <source>
        <dbReference type="Pfam" id="PF12051"/>
    </source>
</evidence>
<dbReference type="PANTHER" id="PTHR43077">
    <property type="entry name" value="TRANSPORT PERMEASE YVFS-RELATED"/>
    <property type="match status" value="1"/>
</dbReference>
<name>A0A017RXQ4_9CLOT</name>
<dbReference type="Proteomes" id="UP000019681">
    <property type="component" value="Unassembled WGS sequence"/>
</dbReference>
<dbReference type="NCBIfam" id="TIGR03057">
    <property type="entry name" value="xxxLxxG_by_4"/>
    <property type="match status" value="2"/>
</dbReference>
<dbReference type="Pfam" id="PF12051">
    <property type="entry name" value="DUF3533"/>
    <property type="match status" value="1"/>
</dbReference>
<evidence type="ECO:0000256" key="2">
    <source>
        <dbReference type="ARBA" id="ARBA00022692"/>
    </source>
</evidence>
<evidence type="ECO:0000256" key="3">
    <source>
        <dbReference type="ARBA" id="ARBA00022989"/>
    </source>
</evidence>
<dbReference type="PANTHER" id="PTHR43077:SF10">
    <property type="entry name" value="TRANSPORT PERMEASE PROTEIN"/>
    <property type="match status" value="1"/>
</dbReference>
<evidence type="ECO:0000313" key="8">
    <source>
        <dbReference type="Proteomes" id="UP000019681"/>
    </source>
</evidence>
<dbReference type="RefSeq" id="WP_051515003.1">
    <property type="nucleotide sequence ID" value="NZ_AZQP01000015.1"/>
</dbReference>
<evidence type="ECO:0000256" key="4">
    <source>
        <dbReference type="ARBA" id="ARBA00023136"/>
    </source>
</evidence>
<organism evidence="7 8">
    <name type="scientific">Fervidicella metallireducens AeB</name>
    <dbReference type="NCBI Taxonomy" id="1403537"/>
    <lineage>
        <taxon>Bacteria</taxon>
        <taxon>Bacillati</taxon>
        <taxon>Bacillota</taxon>
        <taxon>Clostridia</taxon>
        <taxon>Eubacteriales</taxon>
        <taxon>Clostridiaceae</taxon>
        <taxon>Fervidicella</taxon>
    </lineage>
</organism>
<dbReference type="Gene3D" id="3.40.1710.10">
    <property type="entry name" value="abc type-2 transporter like domain"/>
    <property type="match status" value="1"/>
</dbReference>
<comment type="subcellular location">
    <subcellularLocation>
        <location evidence="1">Membrane</location>
        <topology evidence="1">Multi-pass membrane protein</topology>
    </subcellularLocation>
</comment>